<dbReference type="Proteomes" id="UP000005778">
    <property type="component" value="Chromosome"/>
</dbReference>
<dbReference type="eggNOG" id="COG1517">
    <property type="taxonomic scope" value="Bacteria"/>
</dbReference>
<evidence type="ECO:0000313" key="1">
    <source>
        <dbReference type="EMBL" id="EIM64409.1"/>
    </source>
</evidence>
<keyword evidence="2" id="KW-1185">Reference proteome</keyword>
<dbReference type="InterPro" id="IPR011742">
    <property type="entry name" value="CRISPR-assoc_prot_TM1812"/>
</dbReference>
<gene>
    <name evidence="1" type="ORF">DespoDRAFT_02563</name>
</gene>
<dbReference type="STRING" id="879212.DespoDRAFT_02563"/>
<evidence type="ECO:0000313" key="2">
    <source>
        <dbReference type="Proteomes" id="UP000005778"/>
    </source>
</evidence>
<sequence length="444" mass="50837">MANVFISFLGIGSFNKKPGYERAEYVWTEKTPQTITCCFAQTAILAALEACKNENDSVDRVVLFCTRESYDKHFEALEDEFKHHLKQMPKIIIPDLVPTDMTAENQWNWFEQLLDNVGFGDRLIIDFTHGMRAVPIIFSSAIGFLTRAKHITLEHALYAWYDQKRQNGEPHPIVDMKDFYVINDWAESVARLTDDADARKLGEMAKQSRVDALAPLADEDLIAAFQEMTDCIRNVDVNNVSQKVNDALAYVQQSRTKVGGSARLMLDLVWEKFCALATDDPPSGRYDQPYFETQIKIIEVLMEHRLFMQAFTVMRELVGAIGMAGIGGKYAKKKMASGDGKKYRKRFAEVFVNMMQFPVDGWKFSGFTEETRLKLMPWFENLQKAGIEPQLREIVDDMVKIRNGFDHAWTSENAAFPGIEDKGKEYLTVLHNIVRRMADQELFS</sequence>
<dbReference type="NCBIfam" id="TIGR02221">
    <property type="entry name" value="cas_TM1812"/>
    <property type="match status" value="1"/>
</dbReference>
<dbReference type="AlphaFoldDB" id="I5B4J6"/>
<reference evidence="1 2" key="2">
    <citation type="submission" date="2012-02" db="EMBL/GenBank/DDBJ databases">
        <title>Improved High-Quality Draft sequence of Desulfobacter postgatei 2ac9.</title>
        <authorList>
            <consortium name="US DOE Joint Genome Institute"/>
            <person name="Lucas S."/>
            <person name="Han J."/>
            <person name="Lapidus A."/>
            <person name="Cheng J.-F."/>
            <person name="Goodwin L."/>
            <person name="Pitluck S."/>
            <person name="Peters L."/>
            <person name="Ovchinnikova G."/>
            <person name="Held B."/>
            <person name="Detter J.C."/>
            <person name="Han C."/>
            <person name="Tapia R."/>
            <person name="Land M."/>
            <person name="Hauser L."/>
            <person name="Kyrpides N."/>
            <person name="Ivanova N."/>
            <person name="Pagani I."/>
            <person name="Orellana R."/>
            <person name="Lovley D."/>
            <person name="Woyke T."/>
        </authorList>
    </citation>
    <scope>NUCLEOTIDE SEQUENCE [LARGE SCALE GENOMIC DNA]</scope>
    <source>
        <strain evidence="1 2">2ac9</strain>
    </source>
</reference>
<protein>
    <submittedName>
        <fullName evidence="1">CRISPR-associated protein, TM1812 family</fullName>
    </submittedName>
</protein>
<reference evidence="1 2" key="1">
    <citation type="submission" date="2011-09" db="EMBL/GenBank/DDBJ databases">
        <authorList>
            <consortium name="US DOE Joint Genome Institute (JGI-PGF)"/>
            <person name="Lucas S."/>
            <person name="Han J."/>
            <person name="Lapidus A."/>
            <person name="Cheng J.-F."/>
            <person name="Goodwin L."/>
            <person name="Pitluck S."/>
            <person name="Peters L."/>
            <person name="Land M.L."/>
            <person name="Hauser L."/>
            <person name="Orellana R."/>
            <person name="Lovley D."/>
            <person name="Woyke T.J."/>
        </authorList>
    </citation>
    <scope>NUCLEOTIDE SEQUENCE [LARGE SCALE GENOMIC DNA]</scope>
    <source>
        <strain evidence="1 2">2ac9</strain>
    </source>
</reference>
<organism evidence="1 2">
    <name type="scientific">Desulfobacter postgatei 2ac9</name>
    <dbReference type="NCBI Taxonomy" id="879212"/>
    <lineage>
        <taxon>Bacteria</taxon>
        <taxon>Pseudomonadati</taxon>
        <taxon>Thermodesulfobacteriota</taxon>
        <taxon>Desulfobacteria</taxon>
        <taxon>Desulfobacterales</taxon>
        <taxon>Desulfobacteraceae</taxon>
        <taxon>Desulfobacter</taxon>
    </lineage>
</organism>
<dbReference type="EMBL" id="CM001488">
    <property type="protein sequence ID" value="EIM64409.1"/>
    <property type="molecule type" value="Genomic_DNA"/>
</dbReference>
<dbReference type="SUPFAM" id="SSF160980">
    <property type="entry name" value="SSO1389-like"/>
    <property type="match status" value="1"/>
</dbReference>
<dbReference type="RefSeq" id="WP_004073960.1">
    <property type="nucleotide sequence ID" value="NZ_CM001488.1"/>
</dbReference>
<name>I5B4J6_9BACT</name>
<dbReference type="OrthoDB" id="9777703at2"/>
<dbReference type="HOGENOM" id="CLU_616399_0_0_7"/>
<accession>I5B4J6</accession>
<proteinExistence type="predicted"/>